<evidence type="ECO:0000256" key="6">
    <source>
        <dbReference type="ARBA" id="ARBA00023295"/>
    </source>
</evidence>
<dbReference type="SUPFAM" id="SSF51445">
    <property type="entry name" value="(Trans)glycosidases"/>
    <property type="match status" value="1"/>
</dbReference>
<dbReference type="GO" id="GO:0006004">
    <property type="term" value="P:fucose metabolic process"/>
    <property type="evidence" value="ECO:0007669"/>
    <property type="project" value="InterPro"/>
</dbReference>
<keyword evidence="4 8" id="KW-0732">Signal</keyword>
<keyword evidence="11" id="KW-1185">Reference proteome</keyword>
<dbReference type="InterPro" id="IPR017853">
    <property type="entry name" value="GH"/>
</dbReference>
<evidence type="ECO:0000259" key="9">
    <source>
        <dbReference type="Pfam" id="PF01120"/>
    </source>
</evidence>
<reference evidence="10 11" key="1">
    <citation type="submission" date="2019-11" db="EMBL/GenBank/DDBJ databases">
        <authorList>
            <person name="Cheng Q."/>
            <person name="Yang Z."/>
        </authorList>
    </citation>
    <scope>NUCLEOTIDE SEQUENCE [LARGE SCALE GENOMIC DNA]</scope>
    <source>
        <strain evidence="10 11">HX-22-1</strain>
    </source>
</reference>
<dbReference type="GO" id="GO:0016139">
    <property type="term" value="P:glycoside catabolic process"/>
    <property type="evidence" value="ECO:0007669"/>
    <property type="project" value="TreeGrafter"/>
</dbReference>
<dbReference type="PRINTS" id="PR00741">
    <property type="entry name" value="GLHYDRLASE29"/>
</dbReference>
<evidence type="ECO:0000256" key="4">
    <source>
        <dbReference type="ARBA" id="ARBA00022729"/>
    </source>
</evidence>
<evidence type="ECO:0000256" key="5">
    <source>
        <dbReference type="ARBA" id="ARBA00022801"/>
    </source>
</evidence>
<feature type="chain" id="PRO_5029580539" description="alpha-L-fucosidase" evidence="8">
    <location>
        <begin position="22"/>
        <end position="355"/>
    </location>
</feature>
<dbReference type="PANTHER" id="PTHR10030">
    <property type="entry name" value="ALPHA-L-FUCOSIDASE"/>
    <property type="match status" value="1"/>
</dbReference>
<keyword evidence="5" id="KW-0378">Hydrolase</keyword>
<dbReference type="InterPro" id="IPR000933">
    <property type="entry name" value="Glyco_hydro_29"/>
</dbReference>
<evidence type="ECO:0000256" key="7">
    <source>
        <dbReference type="PIRSR" id="PIRSR001092-1"/>
    </source>
</evidence>
<evidence type="ECO:0000256" key="1">
    <source>
        <dbReference type="ARBA" id="ARBA00004071"/>
    </source>
</evidence>
<dbReference type="GO" id="GO:0004560">
    <property type="term" value="F:alpha-L-fucosidase activity"/>
    <property type="evidence" value="ECO:0007669"/>
    <property type="project" value="InterPro"/>
</dbReference>
<dbReference type="PIRSF" id="PIRSF001092">
    <property type="entry name" value="Alpha-L-fucosidase"/>
    <property type="match status" value="1"/>
</dbReference>
<dbReference type="Gene3D" id="3.20.20.80">
    <property type="entry name" value="Glycosidases"/>
    <property type="match status" value="1"/>
</dbReference>
<dbReference type="Pfam" id="PF01120">
    <property type="entry name" value="Alpha_L_fucos"/>
    <property type="match status" value="1"/>
</dbReference>
<evidence type="ECO:0000256" key="8">
    <source>
        <dbReference type="SAM" id="SignalP"/>
    </source>
</evidence>
<dbReference type="InterPro" id="IPR057739">
    <property type="entry name" value="Glyco_hydro_29_N"/>
</dbReference>
<evidence type="ECO:0000256" key="2">
    <source>
        <dbReference type="ARBA" id="ARBA00007951"/>
    </source>
</evidence>
<dbReference type="SMART" id="SM00812">
    <property type="entry name" value="Alpha_L_fucos"/>
    <property type="match status" value="1"/>
</dbReference>
<dbReference type="PANTHER" id="PTHR10030:SF37">
    <property type="entry name" value="ALPHA-L-FUCOSIDASE-RELATED"/>
    <property type="match status" value="1"/>
</dbReference>
<sequence>MKKNFLMVILTFIITIQLTSAQQKAPLQETKEEFDTRMKWFKDAKYGMFIHFGLYSQLGGVWKGESIPKYAEWLQANADISPQEYALLAHHFNPKDFNAEAIVKLAKKAGMKYIVITTKHHEGFCLWDSKYTSFDVGNSPFKRDILKELSDACRKHGIKFGTYYSLFDWHHPSQEKNSVNKGKDDEWPWANNIMKQGQKTAYVNYMKNQVKELIDLYNTDLIWFDGDWVGWWTLEDGLDLYTYIRELKPNIIINNRVAKRKSFTKDYGTPEQFHFDSAVDYEWEACYTLNDNWGFKKNDSNWKSPEKVYQMLQDINGKGGNFLLNIGPDGDGKVPEKSKEILLQVGKMLEADNKK</sequence>
<dbReference type="GO" id="GO:0005764">
    <property type="term" value="C:lysosome"/>
    <property type="evidence" value="ECO:0007669"/>
    <property type="project" value="TreeGrafter"/>
</dbReference>
<proteinExistence type="inferred from homology"/>
<protein>
    <recommendedName>
        <fullName evidence="3">alpha-L-fucosidase</fullName>
        <ecNumber evidence="3">3.2.1.51</ecNumber>
    </recommendedName>
</protein>
<dbReference type="EMBL" id="WKJI01000002">
    <property type="protein sequence ID" value="MRX47003.1"/>
    <property type="molecule type" value="Genomic_DNA"/>
</dbReference>
<dbReference type="InterPro" id="IPR016286">
    <property type="entry name" value="FUC_metazoa-typ"/>
</dbReference>
<name>A0A7K0FM51_9SPHI</name>
<keyword evidence="6" id="KW-0326">Glycosidase</keyword>
<gene>
    <name evidence="10" type="ORF">GJJ64_07400</name>
</gene>
<evidence type="ECO:0000313" key="10">
    <source>
        <dbReference type="EMBL" id="MRX47003.1"/>
    </source>
</evidence>
<feature type="site" description="May be important for catalysis" evidence="7">
    <location>
        <position position="286"/>
    </location>
</feature>
<dbReference type="Proteomes" id="UP000462931">
    <property type="component" value="Unassembled WGS sequence"/>
</dbReference>
<dbReference type="EC" id="3.2.1.51" evidence="3"/>
<dbReference type="RefSeq" id="WP_154287085.1">
    <property type="nucleotide sequence ID" value="NZ_WKJI01000002.1"/>
</dbReference>
<evidence type="ECO:0000313" key="11">
    <source>
        <dbReference type="Proteomes" id="UP000462931"/>
    </source>
</evidence>
<comment type="function">
    <text evidence="1">Alpha-L-fucosidase is responsible for hydrolyzing the alpha-1,6-linked fucose joined to the reducing-end N-acetylglucosamine of the carbohydrate moieties of glycoproteins.</text>
</comment>
<accession>A0A7K0FM51</accession>
<feature type="signal peptide" evidence="8">
    <location>
        <begin position="1"/>
        <end position="21"/>
    </location>
</feature>
<comment type="caution">
    <text evidence="10">The sequence shown here is derived from an EMBL/GenBank/DDBJ whole genome shotgun (WGS) entry which is preliminary data.</text>
</comment>
<evidence type="ECO:0000256" key="3">
    <source>
        <dbReference type="ARBA" id="ARBA00012662"/>
    </source>
</evidence>
<dbReference type="AlphaFoldDB" id="A0A7K0FM51"/>
<organism evidence="10 11">
    <name type="scientific">Pedobacter puniceum</name>
    <dbReference type="NCBI Taxonomy" id="2666136"/>
    <lineage>
        <taxon>Bacteria</taxon>
        <taxon>Pseudomonadati</taxon>
        <taxon>Bacteroidota</taxon>
        <taxon>Sphingobacteriia</taxon>
        <taxon>Sphingobacteriales</taxon>
        <taxon>Sphingobacteriaceae</taxon>
        <taxon>Pedobacter</taxon>
    </lineage>
</organism>
<feature type="domain" description="Glycoside hydrolase family 29 N-terminal" evidence="9">
    <location>
        <begin position="17"/>
        <end position="352"/>
    </location>
</feature>
<comment type="similarity">
    <text evidence="2">Belongs to the glycosyl hydrolase 29 family.</text>
</comment>